<evidence type="ECO:0000256" key="5">
    <source>
        <dbReference type="ARBA" id="ARBA00022989"/>
    </source>
</evidence>
<dbReference type="InterPro" id="IPR032808">
    <property type="entry name" value="DoxX"/>
</dbReference>
<evidence type="ECO:0000256" key="2">
    <source>
        <dbReference type="ARBA" id="ARBA00006679"/>
    </source>
</evidence>
<evidence type="ECO:0000313" key="9">
    <source>
        <dbReference type="Proteomes" id="UP000715781"/>
    </source>
</evidence>
<keyword evidence="6 7" id="KW-0472">Membrane</keyword>
<reference evidence="8" key="1">
    <citation type="submission" date="2021-05" db="EMBL/GenBank/DDBJ databases">
        <authorList>
            <person name="Pietrasiak N."/>
            <person name="Ward R."/>
            <person name="Stajich J.E."/>
            <person name="Kurbessoian T."/>
        </authorList>
    </citation>
    <scope>NUCLEOTIDE SEQUENCE</scope>
    <source>
        <strain evidence="8">JT2-VF2</strain>
    </source>
</reference>
<gene>
    <name evidence="8" type="ORF">KME32_31010</name>
</gene>
<evidence type="ECO:0000256" key="7">
    <source>
        <dbReference type="SAM" id="Phobius"/>
    </source>
</evidence>
<feature type="transmembrane region" description="Helical" evidence="7">
    <location>
        <begin position="87"/>
        <end position="104"/>
    </location>
</feature>
<feature type="transmembrane region" description="Helical" evidence="7">
    <location>
        <begin position="59"/>
        <end position="81"/>
    </location>
</feature>
<evidence type="ECO:0000256" key="1">
    <source>
        <dbReference type="ARBA" id="ARBA00004651"/>
    </source>
</evidence>
<evidence type="ECO:0000256" key="4">
    <source>
        <dbReference type="ARBA" id="ARBA00022692"/>
    </source>
</evidence>
<dbReference type="Proteomes" id="UP000715781">
    <property type="component" value="Unassembled WGS sequence"/>
</dbReference>
<keyword evidence="5 7" id="KW-1133">Transmembrane helix</keyword>
<accession>A0A951Q625</accession>
<proteinExistence type="inferred from homology"/>
<comment type="subcellular location">
    <subcellularLocation>
        <location evidence="1">Cell membrane</location>
        <topology evidence="1">Multi-pass membrane protein</topology>
    </subcellularLocation>
</comment>
<name>A0A951Q625_9NOST</name>
<dbReference type="PANTHER" id="PTHR33452">
    <property type="entry name" value="OXIDOREDUCTASE CATD-RELATED"/>
    <property type="match status" value="1"/>
</dbReference>
<feature type="transmembrane region" description="Helical" evidence="7">
    <location>
        <begin position="20"/>
        <end position="38"/>
    </location>
</feature>
<protein>
    <submittedName>
        <fullName evidence="8">DoxX family protein</fullName>
    </submittedName>
</protein>
<evidence type="ECO:0000313" key="8">
    <source>
        <dbReference type="EMBL" id="MBW4565438.1"/>
    </source>
</evidence>
<keyword evidence="3" id="KW-1003">Cell membrane</keyword>
<comment type="similarity">
    <text evidence="2">Belongs to the DoxX family.</text>
</comment>
<keyword evidence="4 7" id="KW-0812">Transmembrane</keyword>
<evidence type="ECO:0000256" key="6">
    <source>
        <dbReference type="ARBA" id="ARBA00023136"/>
    </source>
</evidence>
<dbReference type="AlphaFoldDB" id="A0A951Q625"/>
<dbReference type="Pfam" id="PF07681">
    <property type="entry name" value="DoxX"/>
    <property type="match status" value="1"/>
</dbReference>
<reference evidence="8" key="2">
    <citation type="journal article" date="2022" name="Microbiol. Resour. Announc.">
        <title>Metagenome Sequencing to Explore Phylogenomics of Terrestrial Cyanobacteria.</title>
        <authorList>
            <person name="Ward R.D."/>
            <person name="Stajich J.E."/>
            <person name="Johansen J.R."/>
            <person name="Huntemann M."/>
            <person name="Clum A."/>
            <person name="Foster B."/>
            <person name="Foster B."/>
            <person name="Roux S."/>
            <person name="Palaniappan K."/>
            <person name="Varghese N."/>
            <person name="Mukherjee S."/>
            <person name="Reddy T.B.K."/>
            <person name="Daum C."/>
            <person name="Copeland A."/>
            <person name="Chen I.A."/>
            <person name="Ivanova N.N."/>
            <person name="Kyrpides N.C."/>
            <person name="Shapiro N."/>
            <person name="Eloe-Fadrosh E.A."/>
            <person name="Pietrasiak N."/>
        </authorList>
    </citation>
    <scope>NUCLEOTIDE SEQUENCE</scope>
    <source>
        <strain evidence="8">JT2-VF2</strain>
    </source>
</reference>
<dbReference type="GO" id="GO:0005886">
    <property type="term" value="C:plasma membrane"/>
    <property type="evidence" value="ECO:0007669"/>
    <property type="project" value="UniProtKB-SubCell"/>
</dbReference>
<dbReference type="InterPro" id="IPR051907">
    <property type="entry name" value="DoxX-like_oxidoreductase"/>
</dbReference>
<sequence>MQLDFLTQFLPPYLDGTEAYALLALRLIWGTAMMFYGLQKLKDPFHWLDLMPNTPKIPGFLQAIGAVVNFFGGIATIVGFLTPIAELGLAVFLGVALILHLTVWHSPFIKPDPSKPGPAYDEVLIFLGIAIMFLFVGPGSISIDYLLFG</sequence>
<dbReference type="PANTHER" id="PTHR33452:SF1">
    <property type="entry name" value="INNER MEMBRANE PROTEIN YPHA-RELATED"/>
    <property type="match status" value="1"/>
</dbReference>
<feature type="transmembrane region" description="Helical" evidence="7">
    <location>
        <begin position="124"/>
        <end position="148"/>
    </location>
</feature>
<organism evidence="8 9">
    <name type="scientific">Mojavia pulchra JT2-VF2</name>
    <dbReference type="NCBI Taxonomy" id="287848"/>
    <lineage>
        <taxon>Bacteria</taxon>
        <taxon>Bacillati</taxon>
        <taxon>Cyanobacteriota</taxon>
        <taxon>Cyanophyceae</taxon>
        <taxon>Nostocales</taxon>
        <taxon>Nostocaceae</taxon>
    </lineage>
</organism>
<comment type="caution">
    <text evidence="8">The sequence shown here is derived from an EMBL/GenBank/DDBJ whole genome shotgun (WGS) entry which is preliminary data.</text>
</comment>
<evidence type="ECO:0000256" key="3">
    <source>
        <dbReference type="ARBA" id="ARBA00022475"/>
    </source>
</evidence>
<dbReference type="EMBL" id="JAHHHN010000037">
    <property type="protein sequence ID" value="MBW4565438.1"/>
    <property type="molecule type" value="Genomic_DNA"/>
</dbReference>